<reference evidence="4" key="1">
    <citation type="submission" date="2022-06" db="EMBL/GenBank/DDBJ databases">
        <title>Ornithinimicrobium HY1793.</title>
        <authorList>
            <person name="Huang Y."/>
        </authorList>
    </citation>
    <scope>NUCLEOTIDE SEQUENCE</scope>
    <source>
        <strain evidence="4">HY1793</strain>
    </source>
</reference>
<dbReference type="PROSITE" id="PS51257">
    <property type="entry name" value="PROKAR_LIPOPROTEIN"/>
    <property type="match status" value="1"/>
</dbReference>
<dbReference type="PANTHER" id="PTHR19328">
    <property type="entry name" value="HEDGEHOG-INTERACTING PROTEIN"/>
    <property type="match status" value="1"/>
</dbReference>
<feature type="region of interest" description="Disordered" evidence="1">
    <location>
        <begin position="29"/>
        <end position="65"/>
    </location>
</feature>
<dbReference type="RefSeq" id="WP_252591376.1">
    <property type="nucleotide sequence ID" value="NZ_CP099489.1"/>
</dbReference>
<accession>A0ABY4YPD3</accession>
<feature type="compositionally biased region" description="Polar residues" evidence="1">
    <location>
        <begin position="52"/>
        <end position="65"/>
    </location>
</feature>
<sequence length="449" mass="46357">MANRPILRTSALALCIGALAACSGTADEEATAPTTSQSGDTSTTSSPGPDATISSSGPDEASTSAVAAPGLGAELEVLDVTVTAPREVVTLDDGGLLISDQAGLVHVVGADGTARTEPLLDVSDSIKTPNRGALEAGLAGFALAPDFAKSGHFYTTTTHAPDDISASLPQGTRQVSVLSRWTADPASLVTDPDSEEQLMVLPSRDADHVGGEIVFDDQGLLYTALGAPSRDEVAQDPHNYSGTVLRIDPTPAEGAAQEDRAYGIPEDNPFADGEGGLPEIYSYGYRNPWRLTWDAEHGLLVGEAMSRDKDQQLGQPAPGDDAGYPEVSGACWEGDQVADACQETEAGVPIAPPVLEYGPQVGEILSGVAIGTGGDLQGRVVVTDWLGDVLVADAGPAPWDYEVLTDGQDIVGRASYLWDVDAEPDGSLYVLTADRALSDGGGAVHRLAP</sequence>
<dbReference type="InterPro" id="IPR011041">
    <property type="entry name" value="Quinoprot_gluc/sorb_DH_b-prop"/>
</dbReference>
<evidence type="ECO:0000313" key="5">
    <source>
        <dbReference type="Proteomes" id="UP001056455"/>
    </source>
</evidence>
<dbReference type="EMBL" id="CP099489">
    <property type="protein sequence ID" value="USQ78578.1"/>
    <property type="molecule type" value="Genomic_DNA"/>
</dbReference>
<name>A0ABY4YPD3_9MICO</name>
<dbReference type="Gene3D" id="2.120.10.30">
    <property type="entry name" value="TolB, C-terminal domain"/>
    <property type="match status" value="1"/>
</dbReference>
<evidence type="ECO:0000313" key="4">
    <source>
        <dbReference type="EMBL" id="USQ78578.1"/>
    </source>
</evidence>
<feature type="chain" id="PRO_5046054016" evidence="2">
    <location>
        <begin position="21"/>
        <end position="449"/>
    </location>
</feature>
<dbReference type="SUPFAM" id="SSF50952">
    <property type="entry name" value="Soluble quinoprotein glucose dehydrogenase"/>
    <property type="match status" value="1"/>
</dbReference>
<keyword evidence="2" id="KW-0732">Signal</keyword>
<dbReference type="Pfam" id="PF07995">
    <property type="entry name" value="GSDH"/>
    <property type="match status" value="1"/>
</dbReference>
<evidence type="ECO:0000259" key="3">
    <source>
        <dbReference type="Pfam" id="PF07995"/>
    </source>
</evidence>
<dbReference type="InterPro" id="IPR012938">
    <property type="entry name" value="Glc/Sorbosone_DH"/>
</dbReference>
<dbReference type="Proteomes" id="UP001056455">
    <property type="component" value="Chromosome"/>
</dbReference>
<dbReference type="PANTHER" id="PTHR19328:SF75">
    <property type="entry name" value="ALDOSE SUGAR DEHYDROGENASE YLII"/>
    <property type="match status" value="1"/>
</dbReference>
<gene>
    <name evidence="4" type="ORF">NF556_13150</name>
</gene>
<evidence type="ECO:0000256" key="2">
    <source>
        <dbReference type="SAM" id="SignalP"/>
    </source>
</evidence>
<proteinExistence type="predicted"/>
<dbReference type="InterPro" id="IPR011042">
    <property type="entry name" value="6-blade_b-propeller_TolB-like"/>
</dbReference>
<feature type="domain" description="Glucose/Sorbosone dehydrogenase" evidence="3">
    <location>
        <begin position="84"/>
        <end position="434"/>
    </location>
</feature>
<feature type="signal peptide" evidence="2">
    <location>
        <begin position="1"/>
        <end position="20"/>
    </location>
</feature>
<feature type="compositionally biased region" description="Low complexity" evidence="1">
    <location>
        <begin position="33"/>
        <end position="50"/>
    </location>
</feature>
<keyword evidence="5" id="KW-1185">Reference proteome</keyword>
<organism evidence="4 5">
    <name type="scientific">Ornithinimicrobium faecis</name>
    <dbReference type="NCBI Taxonomy" id="2934158"/>
    <lineage>
        <taxon>Bacteria</taxon>
        <taxon>Bacillati</taxon>
        <taxon>Actinomycetota</taxon>
        <taxon>Actinomycetes</taxon>
        <taxon>Micrococcales</taxon>
        <taxon>Ornithinimicrobiaceae</taxon>
        <taxon>Ornithinimicrobium</taxon>
    </lineage>
</organism>
<protein>
    <submittedName>
        <fullName evidence="4">PQQ-dependent sugar dehydrogenase</fullName>
    </submittedName>
</protein>
<evidence type="ECO:0000256" key="1">
    <source>
        <dbReference type="SAM" id="MobiDB-lite"/>
    </source>
</evidence>